<dbReference type="GO" id="GO:0016559">
    <property type="term" value="P:peroxisome fission"/>
    <property type="evidence" value="ECO:0007669"/>
    <property type="project" value="TreeGrafter"/>
</dbReference>
<keyword evidence="7 9" id="KW-0496">Mitochondrion</keyword>
<comment type="caution">
    <text evidence="11">The sequence shown here is derived from an EMBL/GenBank/DDBJ whole genome shotgun (WGS) entry which is preliminary data.</text>
</comment>
<evidence type="ECO:0000313" key="11">
    <source>
        <dbReference type="EMBL" id="GAA95555.1"/>
    </source>
</evidence>
<dbReference type="InterPro" id="IPR028061">
    <property type="entry name" value="Fis1_TPR_C"/>
</dbReference>
<keyword evidence="5 9" id="KW-1000">Mitochondrion outer membrane</keyword>
<dbReference type="Pfam" id="PF14852">
    <property type="entry name" value="Fis1_TPR_N"/>
    <property type="match status" value="1"/>
</dbReference>
<dbReference type="FunCoup" id="G7DY95">
    <property type="interactions" value="190"/>
</dbReference>
<evidence type="ECO:0000256" key="5">
    <source>
        <dbReference type="ARBA" id="ARBA00022787"/>
    </source>
</evidence>
<evidence type="ECO:0000256" key="3">
    <source>
        <dbReference type="ARBA" id="ARBA00014314"/>
    </source>
</evidence>
<gene>
    <name evidence="11" type="primary">Mo02210</name>
    <name evidence="11" type="ORF">E5Q_02210</name>
</gene>
<dbReference type="GO" id="GO:0000266">
    <property type="term" value="P:mitochondrial fission"/>
    <property type="evidence" value="ECO:0007669"/>
    <property type="project" value="UniProtKB-UniRule"/>
</dbReference>
<dbReference type="AlphaFoldDB" id="G7DY95"/>
<organism evidence="11 12">
    <name type="scientific">Mixia osmundae (strain CBS 9802 / IAM 14324 / JCM 22182 / KY 12970)</name>
    <dbReference type="NCBI Taxonomy" id="764103"/>
    <lineage>
        <taxon>Eukaryota</taxon>
        <taxon>Fungi</taxon>
        <taxon>Dikarya</taxon>
        <taxon>Basidiomycota</taxon>
        <taxon>Pucciniomycotina</taxon>
        <taxon>Mixiomycetes</taxon>
        <taxon>Mixiales</taxon>
        <taxon>Mixiaceae</taxon>
        <taxon>Mixia</taxon>
    </lineage>
</organism>
<reference evidence="11 12" key="2">
    <citation type="journal article" date="2012" name="Open Biol.">
        <title>Characteristics of nucleosomes and linker DNA regions on the genome of the basidiomycete Mixia osmundae revealed by mono- and dinucleosome mapping.</title>
        <authorList>
            <person name="Nishida H."/>
            <person name="Kondo S."/>
            <person name="Matsumoto T."/>
            <person name="Suzuki Y."/>
            <person name="Yoshikawa H."/>
            <person name="Taylor T.D."/>
            <person name="Sugiyama J."/>
        </authorList>
    </citation>
    <scope>NUCLEOTIDE SEQUENCE [LARGE SCALE GENOMIC DNA]</scope>
    <source>
        <strain evidence="12">CBS 9802 / IAM 14324 / JCM 22182 / KY 12970</strain>
    </source>
</reference>
<dbReference type="InterPro" id="IPR016543">
    <property type="entry name" value="Fis1"/>
</dbReference>
<dbReference type="InParanoid" id="G7DY95"/>
<dbReference type="PIRSF" id="PIRSF008835">
    <property type="entry name" value="TPR_repeat_11_Fis1"/>
    <property type="match status" value="1"/>
</dbReference>
<dbReference type="STRING" id="764103.G7DY95"/>
<reference evidence="11 12" key="1">
    <citation type="journal article" date="2011" name="J. Gen. Appl. Microbiol.">
        <title>Draft genome sequencing of the enigmatic basidiomycete Mixia osmundae.</title>
        <authorList>
            <person name="Nishida H."/>
            <person name="Nagatsuka Y."/>
            <person name="Sugiyama J."/>
        </authorList>
    </citation>
    <scope>NUCLEOTIDE SEQUENCE [LARGE SCALE GENOMIC DNA]</scope>
    <source>
        <strain evidence="12">CBS 9802 / IAM 14324 / JCM 22182 / KY 12970</strain>
    </source>
</reference>
<keyword evidence="12" id="KW-1185">Reference proteome</keyword>
<comment type="similarity">
    <text evidence="2 9">Belongs to the FIS1 family.</text>
</comment>
<proteinExistence type="inferred from homology"/>
<keyword evidence="4 10" id="KW-0812">Transmembrane</keyword>
<comment type="subcellular location">
    <subcellularLocation>
        <location evidence="1">Mitochondrion outer membrane</location>
        <topology evidence="1">Single-pass membrane protein</topology>
    </subcellularLocation>
</comment>
<dbReference type="SUPFAM" id="SSF48452">
    <property type="entry name" value="TPR-like"/>
    <property type="match status" value="1"/>
</dbReference>
<evidence type="ECO:0000313" key="12">
    <source>
        <dbReference type="Proteomes" id="UP000009131"/>
    </source>
</evidence>
<dbReference type="EMBL" id="BABT02000062">
    <property type="protein sequence ID" value="GAA95555.1"/>
    <property type="molecule type" value="Genomic_DNA"/>
</dbReference>
<dbReference type="Pfam" id="PF14853">
    <property type="entry name" value="Fis1_TPR_C"/>
    <property type="match status" value="1"/>
</dbReference>
<dbReference type="OrthoDB" id="421154at2759"/>
<evidence type="ECO:0000256" key="9">
    <source>
        <dbReference type="PIRNR" id="PIRNR008835"/>
    </source>
</evidence>
<protein>
    <recommendedName>
        <fullName evidence="3 9">Mitochondrial fission 1 protein</fullName>
    </recommendedName>
</protein>
<comment type="function">
    <text evidence="9">Has a role in mitochondrial fission.</text>
</comment>
<evidence type="ECO:0000256" key="6">
    <source>
        <dbReference type="ARBA" id="ARBA00022989"/>
    </source>
</evidence>
<keyword evidence="6 10" id="KW-1133">Transmembrane helix</keyword>
<sequence length="154" mass="17109">MSLYLQSDAAQPLSSAELAVLADQFSKERDAGHLATQTKFNYAWGLVKSTETTDVSRGVELLGEIYRDEPQRRRECLFYLSVGHRKLGNYEHAKRFNDLLLAKEPGNMQAKSLATLIERDVQRDGYIGMAVGAGVAGLALAVFVQGIRSFSNRR</sequence>
<dbReference type="Gene3D" id="1.25.40.10">
    <property type="entry name" value="Tetratricopeptide repeat domain"/>
    <property type="match status" value="1"/>
</dbReference>
<dbReference type="eggNOG" id="KOG3364">
    <property type="taxonomic scope" value="Eukaryota"/>
</dbReference>
<dbReference type="GO" id="GO:0000422">
    <property type="term" value="P:autophagy of mitochondrion"/>
    <property type="evidence" value="ECO:0007669"/>
    <property type="project" value="TreeGrafter"/>
</dbReference>
<evidence type="ECO:0000256" key="8">
    <source>
        <dbReference type="ARBA" id="ARBA00023136"/>
    </source>
</evidence>
<keyword evidence="8 9" id="KW-0472">Membrane</keyword>
<dbReference type="HOGENOM" id="CLU_104368_2_0_1"/>
<name>G7DY95_MIXOS</name>
<accession>G7DY95</accession>
<dbReference type="GO" id="GO:0005778">
    <property type="term" value="C:peroxisomal membrane"/>
    <property type="evidence" value="ECO:0007669"/>
    <property type="project" value="TreeGrafter"/>
</dbReference>
<evidence type="ECO:0000256" key="10">
    <source>
        <dbReference type="SAM" id="Phobius"/>
    </source>
</evidence>
<evidence type="ECO:0000256" key="4">
    <source>
        <dbReference type="ARBA" id="ARBA00022692"/>
    </source>
</evidence>
<comment type="domain">
    <text evidence="9">The C-terminus is required for mitochondrial localization, while the N-terminus is necessary for mitochondrial fission.</text>
</comment>
<dbReference type="RefSeq" id="XP_014570062.1">
    <property type="nucleotide sequence ID" value="XM_014714576.1"/>
</dbReference>
<dbReference type="PANTHER" id="PTHR13247:SF0">
    <property type="entry name" value="MITOCHONDRIAL FISSION 1 PROTEIN"/>
    <property type="match status" value="1"/>
</dbReference>
<evidence type="ECO:0000256" key="1">
    <source>
        <dbReference type="ARBA" id="ARBA00004572"/>
    </source>
</evidence>
<dbReference type="CDD" id="cd12212">
    <property type="entry name" value="Fis1"/>
    <property type="match status" value="1"/>
</dbReference>
<dbReference type="PANTHER" id="PTHR13247">
    <property type="entry name" value="TETRATRICOPEPTIDE REPEAT PROTEIN 11 TPR REPEAT PROTEIN 11"/>
    <property type="match status" value="1"/>
</dbReference>
<dbReference type="InterPro" id="IPR011990">
    <property type="entry name" value="TPR-like_helical_dom_sf"/>
</dbReference>
<dbReference type="OMA" id="QFNYAWG"/>
<dbReference type="InterPro" id="IPR033745">
    <property type="entry name" value="Fis1_cytosol"/>
</dbReference>
<feature type="transmembrane region" description="Helical" evidence="10">
    <location>
        <begin position="125"/>
        <end position="144"/>
    </location>
</feature>
<dbReference type="Proteomes" id="UP000009131">
    <property type="component" value="Unassembled WGS sequence"/>
</dbReference>
<dbReference type="GO" id="GO:0005741">
    <property type="term" value="C:mitochondrial outer membrane"/>
    <property type="evidence" value="ECO:0007669"/>
    <property type="project" value="UniProtKB-SubCell"/>
</dbReference>
<evidence type="ECO:0000256" key="2">
    <source>
        <dbReference type="ARBA" id="ARBA00008937"/>
    </source>
</evidence>
<dbReference type="InterPro" id="IPR028058">
    <property type="entry name" value="Fis1_TPR_N"/>
</dbReference>
<evidence type="ECO:0000256" key="7">
    <source>
        <dbReference type="ARBA" id="ARBA00023128"/>
    </source>
</evidence>